<evidence type="ECO:0000313" key="2">
    <source>
        <dbReference type="EMBL" id="AXJ01501.1"/>
    </source>
</evidence>
<protein>
    <recommendedName>
        <fullName evidence="4">CcmD family protein</fullName>
    </recommendedName>
</protein>
<sequence>MNDIIVYSAADSLADPVYQNWAGADTATEANMFIQIMSSNDLIFVVLSVTLIIWFVLAYYLVRVDRKIDELEQKISASAPNTDASEKS</sequence>
<dbReference type="Proteomes" id="UP000254808">
    <property type="component" value="Chromosome"/>
</dbReference>
<dbReference type="OrthoDB" id="1525171at2"/>
<reference evidence="2 3" key="1">
    <citation type="submission" date="2018-03" db="EMBL/GenBank/DDBJ databases">
        <title>Phenotypic and genomic properties of Cyclonatronum proteinivorum gen. nov., sp. nov., a haloalkaliphilic bacteroidete from soda lakes possessing Na+-translocating rhodopsin.</title>
        <authorList>
            <person name="Toshchakov S.V."/>
            <person name="Korzhenkov A."/>
            <person name="Samarov N.I."/>
            <person name="Kublanov I.V."/>
            <person name="Muntyan M.S."/>
            <person name="Sorokin D.Y."/>
        </authorList>
    </citation>
    <scope>NUCLEOTIDE SEQUENCE [LARGE SCALE GENOMIC DNA]</scope>
    <source>
        <strain evidence="2 3">Omega</strain>
    </source>
</reference>
<dbReference type="Pfam" id="PF20077">
    <property type="entry name" value="CcmD_alt"/>
    <property type="match status" value="1"/>
</dbReference>
<evidence type="ECO:0008006" key="4">
    <source>
        <dbReference type="Google" id="ProtNLM"/>
    </source>
</evidence>
<proteinExistence type="predicted"/>
<feature type="transmembrane region" description="Helical" evidence="1">
    <location>
        <begin position="42"/>
        <end position="62"/>
    </location>
</feature>
<keyword evidence="3" id="KW-1185">Reference proteome</keyword>
<name>A0A345ULZ9_9BACT</name>
<dbReference type="EMBL" id="CP027806">
    <property type="protein sequence ID" value="AXJ01501.1"/>
    <property type="molecule type" value="Genomic_DNA"/>
</dbReference>
<dbReference type="AlphaFoldDB" id="A0A345ULZ9"/>
<dbReference type="RefSeq" id="WP_114984678.1">
    <property type="nucleotide sequence ID" value="NZ_CP027806.1"/>
</dbReference>
<organism evidence="2 3">
    <name type="scientific">Cyclonatronum proteinivorum</name>
    <dbReference type="NCBI Taxonomy" id="1457365"/>
    <lineage>
        <taxon>Bacteria</taxon>
        <taxon>Pseudomonadati</taxon>
        <taxon>Balneolota</taxon>
        <taxon>Balneolia</taxon>
        <taxon>Balneolales</taxon>
        <taxon>Cyclonatronaceae</taxon>
        <taxon>Cyclonatronum</taxon>
    </lineage>
</organism>
<evidence type="ECO:0000313" key="3">
    <source>
        <dbReference type="Proteomes" id="UP000254808"/>
    </source>
</evidence>
<accession>A0A345ULZ9</accession>
<dbReference type="KEGG" id="cprv:CYPRO_2255"/>
<gene>
    <name evidence="2" type="ORF">CYPRO_2255</name>
</gene>
<keyword evidence="1" id="KW-1133">Transmembrane helix</keyword>
<evidence type="ECO:0000256" key="1">
    <source>
        <dbReference type="SAM" id="Phobius"/>
    </source>
</evidence>
<keyword evidence="1" id="KW-0812">Transmembrane</keyword>
<keyword evidence="1" id="KW-0472">Membrane</keyword>